<sequence>MDWKGAISDGILTSAKEYIIKYVMQKVLGANPTFSRMFAQFMANVNPLDLLKPFKDEQSCIQSFPQISDGILIVMFRSVVGGEIGVDSNSYQLGVKDGLSVIAGNMVGKAIKDSNISEKVADMFCKSVH</sequence>
<dbReference type="Proteomes" id="UP001162175">
    <property type="component" value="Unassembled WGS sequence"/>
</dbReference>
<proteinExistence type="predicted"/>
<reference evidence="1" key="1">
    <citation type="submission" date="2022-11" db="EMBL/GenBank/DDBJ databases">
        <title>Draft genome of Mycoplasma arginini isolated from fly.</title>
        <authorList>
            <person name="Severgnini M."/>
            <person name="Gioia G."/>
            <person name="Cremonesi P."/>
            <person name="Moroni P."/>
            <person name="Addis M.F."/>
            <person name="Castiglioni B."/>
        </authorList>
    </citation>
    <scope>NUCLEOTIDE SEQUENCE</scope>
    <source>
        <strain evidence="1">QMP CG1-1632</strain>
    </source>
</reference>
<gene>
    <name evidence="1" type="ORF">DCBHLPFO_00772</name>
</gene>
<comment type="caution">
    <text evidence="1">The sequence shown here is derived from an EMBL/GenBank/DDBJ whole genome shotgun (WGS) entry which is preliminary data.</text>
</comment>
<dbReference type="AlphaFoldDB" id="A0AA43QX00"/>
<dbReference type="EMBL" id="JAPFAR010000103">
    <property type="protein sequence ID" value="MDI3349723.1"/>
    <property type="molecule type" value="Genomic_DNA"/>
</dbReference>
<protein>
    <submittedName>
        <fullName evidence="1">Uncharacterized protein</fullName>
    </submittedName>
</protein>
<name>A0AA43QX00_MYCAR</name>
<evidence type="ECO:0000313" key="2">
    <source>
        <dbReference type="Proteomes" id="UP001162175"/>
    </source>
</evidence>
<organism evidence="1 2">
    <name type="scientific">Mycoplasmopsis arginini</name>
    <name type="common">Mycoplasma arginini</name>
    <dbReference type="NCBI Taxonomy" id="2094"/>
    <lineage>
        <taxon>Bacteria</taxon>
        <taxon>Bacillati</taxon>
        <taxon>Mycoplasmatota</taxon>
        <taxon>Mycoplasmoidales</taxon>
        <taxon>Metamycoplasmataceae</taxon>
        <taxon>Mycoplasmopsis</taxon>
    </lineage>
</organism>
<evidence type="ECO:0000313" key="1">
    <source>
        <dbReference type="EMBL" id="MDI3349723.1"/>
    </source>
</evidence>
<accession>A0AA43QX00</accession>